<gene>
    <name evidence="2" type="ORF">FH972_023414</name>
</gene>
<reference evidence="2 3" key="1">
    <citation type="submission" date="2019-06" db="EMBL/GenBank/DDBJ databases">
        <title>A chromosomal-level reference genome of Carpinus fangiana (Coryloideae, Betulaceae).</title>
        <authorList>
            <person name="Yang X."/>
            <person name="Wang Z."/>
            <person name="Zhang L."/>
            <person name="Hao G."/>
            <person name="Liu J."/>
            <person name="Yang Y."/>
        </authorList>
    </citation>
    <scope>NUCLEOTIDE SEQUENCE [LARGE SCALE GENOMIC DNA]</scope>
    <source>
        <strain evidence="2">Cfa_2016G</strain>
        <tissue evidence="2">Leaf</tissue>
    </source>
</reference>
<evidence type="ECO:0000313" key="2">
    <source>
        <dbReference type="EMBL" id="KAB8346372.1"/>
    </source>
</evidence>
<evidence type="ECO:0000256" key="1">
    <source>
        <dbReference type="SAM" id="MobiDB-lite"/>
    </source>
</evidence>
<dbReference type="Proteomes" id="UP000327013">
    <property type="component" value="Unassembled WGS sequence"/>
</dbReference>
<evidence type="ECO:0000313" key="3">
    <source>
        <dbReference type="Proteomes" id="UP000327013"/>
    </source>
</evidence>
<keyword evidence="3" id="KW-1185">Reference proteome</keyword>
<organism evidence="2 3">
    <name type="scientific">Carpinus fangiana</name>
    <dbReference type="NCBI Taxonomy" id="176857"/>
    <lineage>
        <taxon>Eukaryota</taxon>
        <taxon>Viridiplantae</taxon>
        <taxon>Streptophyta</taxon>
        <taxon>Embryophyta</taxon>
        <taxon>Tracheophyta</taxon>
        <taxon>Spermatophyta</taxon>
        <taxon>Magnoliopsida</taxon>
        <taxon>eudicotyledons</taxon>
        <taxon>Gunneridae</taxon>
        <taxon>Pentapetalae</taxon>
        <taxon>rosids</taxon>
        <taxon>fabids</taxon>
        <taxon>Fagales</taxon>
        <taxon>Betulaceae</taxon>
        <taxon>Carpinus</taxon>
    </lineage>
</organism>
<feature type="region of interest" description="Disordered" evidence="1">
    <location>
        <begin position="104"/>
        <end position="133"/>
    </location>
</feature>
<name>A0A5N6KVD2_9ROSI</name>
<dbReference type="EMBL" id="VIBQ01000013">
    <property type="protein sequence ID" value="KAB8346372.1"/>
    <property type="molecule type" value="Genomic_DNA"/>
</dbReference>
<dbReference type="AlphaFoldDB" id="A0A5N6KVD2"/>
<comment type="caution">
    <text evidence="2">The sequence shown here is derived from an EMBL/GenBank/DDBJ whole genome shotgun (WGS) entry which is preliminary data.</text>
</comment>
<sequence length="133" mass="14262">MGRGGTAAQHTEGLAWTRGAAAADGAADGQASGIVRRGVVGRRRVGDGEVWWGRVRQRMRVRGRGRARRIRVWVGRMGVWGIGRRGRRDVARMGLDIDVDRHEGSRQGCGSRLKQLGTQAPVAGGKGGKRALG</sequence>
<accession>A0A5N6KVD2</accession>
<proteinExistence type="predicted"/>
<protein>
    <submittedName>
        <fullName evidence="2">Uncharacterized protein</fullName>
    </submittedName>
</protein>